<keyword evidence="1 2" id="KW-0812">Transmembrane</keyword>
<sequence length="467" mass="51802">MAEKPKSSRLEVLTQDRTTGSWTSTVTDLASFAAERSSRPSRQPQTQIAFLTTPTIGASPAEVLPLHDQTVLQNVIGFKASYWTPAQQQAAGYFSLHCPRSDPNTTIAVTITKFLVKKAHAGVGRLTRLEIGHDWIAIDALTRWESRPPSTPHDTPSAPSVLCIIPCAPPCVPADLSRLLHEQYTAPLRPVTPFSILDPVLACSVTFFEAAIWSWRDHVRYFEVRREDGMEQEKRKYEAMHELARHAIHCAETVGTGIQVLDGLEREMGAWEAGREGGGGERAEVVREEGRAVRAHGMMMRCLKGRADALGERLRNEISLAFTAVGQQHSRTSVRIAEGISADSASTKTISVLGVIFLPAAVVSSVFSTAFFDVEVIQPTRPGEKVRTEWRVADQFWIYWACALPLTIVTVVVWTLWYYRFLKKKQAITRQTLGEAEVQENHSIKSVEAGWWSKVATSSPPKSSKVT</sequence>
<feature type="transmembrane region" description="Helical" evidence="1">
    <location>
        <begin position="397"/>
        <end position="419"/>
    </location>
</feature>
<keyword evidence="1" id="KW-0472">Membrane</keyword>
<feature type="transmembrane region" description="Helical" evidence="1">
    <location>
        <begin position="350"/>
        <end position="372"/>
    </location>
</feature>
<dbReference type="STRING" id="2082308.A0A2K1R2Q5"/>
<evidence type="ECO:0000313" key="2">
    <source>
        <dbReference type="EMBL" id="PNS21576.1"/>
    </source>
</evidence>
<accession>A0A2K1R2Q5</accession>
<dbReference type="Gene3D" id="1.20.58.340">
    <property type="entry name" value="Magnesium transport protein CorA, transmembrane region"/>
    <property type="match status" value="1"/>
</dbReference>
<gene>
    <name evidence="2" type="ORF">CAC42_935</name>
</gene>
<reference evidence="2 3" key="1">
    <citation type="submission" date="2017-06" db="EMBL/GenBank/DDBJ databases">
        <title>Draft genome sequence of a variant of Elsinoe murrayae.</title>
        <authorList>
            <person name="Cheng Q."/>
        </authorList>
    </citation>
    <scope>NUCLEOTIDE SEQUENCE [LARGE SCALE GENOMIC DNA]</scope>
    <source>
        <strain evidence="2 3">CQ-2017a</strain>
    </source>
</reference>
<protein>
    <submittedName>
        <fullName evidence="2">Ferric/cupric reductase transmembrane component 1</fullName>
    </submittedName>
</protein>
<dbReference type="OrthoDB" id="2830640at2759"/>
<dbReference type="InParanoid" id="A0A2K1R2Q5"/>
<keyword evidence="1" id="KW-1133">Transmembrane helix</keyword>
<name>A0A2K1R2Q5_9PEZI</name>
<dbReference type="AlphaFoldDB" id="A0A2K1R2Q5"/>
<dbReference type="EMBL" id="NKHZ01000011">
    <property type="protein sequence ID" value="PNS21576.1"/>
    <property type="molecule type" value="Genomic_DNA"/>
</dbReference>
<proteinExistence type="predicted"/>
<organism evidence="2 3">
    <name type="scientific">Sphaceloma murrayae</name>
    <dbReference type="NCBI Taxonomy" id="2082308"/>
    <lineage>
        <taxon>Eukaryota</taxon>
        <taxon>Fungi</taxon>
        <taxon>Dikarya</taxon>
        <taxon>Ascomycota</taxon>
        <taxon>Pezizomycotina</taxon>
        <taxon>Dothideomycetes</taxon>
        <taxon>Dothideomycetidae</taxon>
        <taxon>Myriangiales</taxon>
        <taxon>Elsinoaceae</taxon>
        <taxon>Sphaceloma</taxon>
    </lineage>
</organism>
<evidence type="ECO:0000256" key="1">
    <source>
        <dbReference type="SAM" id="Phobius"/>
    </source>
</evidence>
<comment type="caution">
    <text evidence="2">The sequence shown here is derived from an EMBL/GenBank/DDBJ whole genome shotgun (WGS) entry which is preliminary data.</text>
</comment>
<keyword evidence="3" id="KW-1185">Reference proteome</keyword>
<dbReference type="Proteomes" id="UP000243797">
    <property type="component" value="Unassembled WGS sequence"/>
</dbReference>
<evidence type="ECO:0000313" key="3">
    <source>
        <dbReference type="Proteomes" id="UP000243797"/>
    </source>
</evidence>